<feature type="domain" description="Stress-response A/B barrel" evidence="1">
    <location>
        <begin position="5"/>
        <end position="102"/>
    </location>
</feature>
<dbReference type="Gene3D" id="3.30.70.100">
    <property type="match status" value="1"/>
</dbReference>
<dbReference type="EMBL" id="JAFJYH010000062">
    <property type="protein sequence ID" value="KAG4421647.1"/>
    <property type="molecule type" value="Genomic_DNA"/>
</dbReference>
<dbReference type="InterPro" id="IPR011008">
    <property type="entry name" value="Dimeric_a/b-barrel"/>
</dbReference>
<dbReference type="SMART" id="SM00886">
    <property type="entry name" value="Dabb"/>
    <property type="match status" value="1"/>
</dbReference>
<keyword evidence="3" id="KW-1185">Reference proteome</keyword>
<name>A0A8H7WA42_9HELO</name>
<organism evidence="2 3">
    <name type="scientific">Cadophora malorum</name>
    <dbReference type="NCBI Taxonomy" id="108018"/>
    <lineage>
        <taxon>Eukaryota</taxon>
        <taxon>Fungi</taxon>
        <taxon>Dikarya</taxon>
        <taxon>Ascomycota</taxon>
        <taxon>Pezizomycotina</taxon>
        <taxon>Leotiomycetes</taxon>
        <taxon>Helotiales</taxon>
        <taxon>Ploettnerulaceae</taxon>
        <taxon>Cadophora</taxon>
    </lineage>
</organism>
<sequence>MAAKTIRVTMFKIPSKENQQKLLGLYKTLSQTAKKDGSPYILSLDAGPAHEDVRSQGYTLVAKSEFKSLEDMKFYDEGCEAHQVLKAGAKDLGVEGIMTVYFNPEVSAGGS</sequence>
<protein>
    <recommendedName>
        <fullName evidence="1">Stress-response A/B barrel domain-containing protein</fullName>
    </recommendedName>
</protein>
<proteinExistence type="predicted"/>
<accession>A0A8H7WA42</accession>
<dbReference type="PROSITE" id="PS51502">
    <property type="entry name" value="S_R_A_B_BARREL"/>
    <property type="match status" value="1"/>
</dbReference>
<dbReference type="Proteomes" id="UP000664132">
    <property type="component" value="Unassembled WGS sequence"/>
</dbReference>
<dbReference type="SUPFAM" id="SSF54909">
    <property type="entry name" value="Dimeric alpha+beta barrel"/>
    <property type="match status" value="1"/>
</dbReference>
<comment type="caution">
    <text evidence="2">The sequence shown here is derived from an EMBL/GenBank/DDBJ whole genome shotgun (WGS) entry which is preliminary data.</text>
</comment>
<evidence type="ECO:0000259" key="1">
    <source>
        <dbReference type="PROSITE" id="PS51502"/>
    </source>
</evidence>
<dbReference type="OrthoDB" id="3830014at2759"/>
<gene>
    <name evidence="2" type="ORF">IFR04_005266</name>
</gene>
<dbReference type="AlphaFoldDB" id="A0A8H7WA42"/>
<dbReference type="InterPro" id="IPR013097">
    <property type="entry name" value="Dabb"/>
</dbReference>
<reference evidence="2" key="1">
    <citation type="submission" date="2021-02" db="EMBL/GenBank/DDBJ databases">
        <title>Genome sequence Cadophora malorum strain M34.</title>
        <authorList>
            <person name="Stefanovic E."/>
            <person name="Vu D."/>
            <person name="Scully C."/>
            <person name="Dijksterhuis J."/>
            <person name="Roader J."/>
            <person name="Houbraken J."/>
        </authorList>
    </citation>
    <scope>NUCLEOTIDE SEQUENCE</scope>
    <source>
        <strain evidence="2">M34</strain>
    </source>
</reference>
<evidence type="ECO:0000313" key="3">
    <source>
        <dbReference type="Proteomes" id="UP000664132"/>
    </source>
</evidence>
<dbReference type="Pfam" id="PF07876">
    <property type="entry name" value="Dabb"/>
    <property type="match status" value="1"/>
</dbReference>
<evidence type="ECO:0000313" key="2">
    <source>
        <dbReference type="EMBL" id="KAG4421647.1"/>
    </source>
</evidence>